<keyword evidence="2" id="KW-0812">Transmembrane</keyword>
<feature type="transmembrane region" description="Helical" evidence="2">
    <location>
        <begin position="12"/>
        <end position="32"/>
    </location>
</feature>
<feature type="compositionally biased region" description="Low complexity" evidence="1">
    <location>
        <begin position="115"/>
        <end position="126"/>
    </location>
</feature>
<dbReference type="EMBL" id="JAVRRD010000020">
    <property type="protein sequence ID" value="KAK5049062.1"/>
    <property type="molecule type" value="Genomic_DNA"/>
</dbReference>
<sequence>MVLLTSSAVSVVISSSVVCTFTFLLFLSGYVLQQQTVRSLQEAIRQPAERKPVPTLPAKFRHQENESVEAVVGGGGESLDGSGAPLVVIEEPLSQRSRQGQGMLQVTVPVEVGRQSQQQQHQQQQQLGDVSPERKDRDAVQGSGDDPLYERLAYMFALLQPSDLCSALLFTQEHRKASSLAIQPSVVLLYPSTWETSSDEQHTSVLKLMRGVQELYDLVYHPVQMTEGFEVNAQLLGELQWTRWDYDRALYLRSPGLAINMAALDEALASSVLRKSWAPLSAAAGNNPDVLLYTTKGLQSPRKELRNLVASAAVSEAFEDPAYAESRAHKSAYVLLDEPLLLHNQGEDDWTRRILNRFNHGRRSVCAGSGILEDMEGN</sequence>
<proteinExistence type="predicted"/>
<evidence type="ECO:0000256" key="1">
    <source>
        <dbReference type="SAM" id="MobiDB-lite"/>
    </source>
</evidence>
<dbReference type="RefSeq" id="XP_064704267.1">
    <property type="nucleotide sequence ID" value="XM_064849053.1"/>
</dbReference>
<keyword evidence="4" id="KW-1185">Reference proteome</keyword>
<keyword evidence="2" id="KW-1133">Transmembrane helix</keyword>
<dbReference type="GeneID" id="89973661"/>
<organism evidence="3 4">
    <name type="scientific">Exophiala bonariae</name>
    <dbReference type="NCBI Taxonomy" id="1690606"/>
    <lineage>
        <taxon>Eukaryota</taxon>
        <taxon>Fungi</taxon>
        <taxon>Dikarya</taxon>
        <taxon>Ascomycota</taxon>
        <taxon>Pezizomycotina</taxon>
        <taxon>Eurotiomycetes</taxon>
        <taxon>Chaetothyriomycetidae</taxon>
        <taxon>Chaetothyriales</taxon>
        <taxon>Herpotrichiellaceae</taxon>
        <taxon>Exophiala</taxon>
    </lineage>
</organism>
<evidence type="ECO:0000313" key="4">
    <source>
        <dbReference type="Proteomes" id="UP001358417"/>
    </source>
</evidence>
<comment type="caution">
    <text evidence="3">The sequence shown here is derived from an EMBL/GenBank/DDBJ whole genome shotgun (WGS) entry which is preliminary data.</text>
</comment>
<dbReference type="AlphaFoldDB" id="A0AAV9N872"/>
<dbReference type="Proteomes" id="UP001358417">
    <property type="component" value="Unassembled WGS sequence"/>
</dbReference>
<evidence type="ECO:0000313" key="3">
    <source>
        <dbReference type="EMBL" id="KAK5049062.1"/>
    </source>
</evidence>
<gene>
    <name evidence="3" type="ORF">LTR84_005484</name>
</gene>
<protein>
    <submittedName>
        <fullName evidence="3">Uncharacterized protein</fullName>
    </submittedName>
</protein>
<reference evidence="3 4" key="1">
    <citation type="submission" date="2023-08" db="EMBL/GenBank/DDBJ databases">
        <title>Black Yeasts Isolated from many extreme environments.</title>
        <authorList>
            <person name="Coleine C."/>
            <person name="Stajich J.E."/>
            <person name="Selbmann L."/>
        </authorList>
    </citation>
    <scope>NUCLEOTIDE SEQUENCE [LARGE SCALE GENOMIC DNA]</scope>
    <source>
        <strain evidence="3 4">CCFEE 5792</strain>
    </source>
</reference>
<name>A0AAV9N872_9EURO</name>
<evidence type="ECO:0000256" key="2">
    <source>
        <dbReference type="SAM" id="Phobius"/>
    </source>
</evidence>
<feature type="region of interest" description="Disordered" evidence="1">
    <location>
        <begin position="112"/>
        <end position="145"/>
    </location>
</feature>
<accession>A0AAV9N872</accession>
<keyword evidence="2" id="KW-0472">Membrane</keyword>